<protein>
    <submittedName>
        <fullName evidence="2">Uncharacterized protein</fullName>
    </submittedName>
</protein>
<evidence type="ECO:0000256" key="1">
    <source>
        <dbReference type="SAM" id="Phobius"/>
    </source>
</evidence>
<dbReference type="RefSeq" id="WP_162121235.1">
    <property type="nucleotide sequence ID" value="NZ_CP048108.1"/>
</dbReference>
<dbReference type="Proteomes" id="UP000464389">
    <property type="component" value="Chromosome"/>
</dbReference>
<gene>
    <name evidence="2" type="ORF">GW952_03210</name>
</gene>
<accession>A0A6P1USR3</accession>
<dbReference type="EMBL" id="CP048108">
    <property type="protein sequence ID" value="QHS44687.1"/>
    <property type="molecule type" value="Genomic_DNA"/>
</dbReference>
<proteinExistence type="predicted"/>
<dbReference type="AlphaFoldDB" id="A0A6P1USR3"/>
<feature type="transmembrane region" description="Helical" evidence="1">
    <location>
        <begin position="20"/>
        <end position="38"/>
    </location>
</feature>
<feature type="transmembrane region" description="Helical" evidence="1">
    <location>
        <begin position="115"/>
        <end position="134"/>
    </location>
</feature>
<reference evidence="2 3" key="1">
    <citation type="submission" date="2020-01" db="EMBL/GenBank/DDBJ databases">
        <title>Bactrocera dorsalis gut bacteria genome.</title>
        <authorList>
            <person name="Zhang H."/>
            <person name="Cai Z."/>
        </authorList>
    </citation>
    <scope>NUCLEOTIDE SEQUENCE [LARGE SCALE GENOMIC DNA]</scope>
    <source>
        <strain evidence="2 3">BD177</strain>
    </source>
</reference>
<name>A0A6P1USR3_9ENTR</name>
<organism evidence="2 3">
    <name type="scientific">Klebsiella michiganensis</name>
    <dbReference type="NCBI Taxonomy" id="1134687"/>
    <lineage>
        <taxon>Bacteria</taxon>
        <taxon>Pseudomonadati</taxon>
        <taxon>Pseudomonadota</taxon>
        <taxon>Gammaproteobacteria</taxon>
        <taxon>Enterobacterales</taxon>
        <taxon>Enterobacteriaceae</taxon>
        <taxon>Klebsiella/Raoultella group</taxon>
        <taxon>Klebsiella</taxon>
    </lineage>
</organism>
<sequence length="928" mass="107091">MKNEVVCRSERLSKYNNIRFTITFYVVVSFTVLSGIYWERFFDVPYKYLFVSPSFYNYAYLNWIGSVWGSILGIHGTIAALSITFMSMFVGQVSTSSEYGFESISKELLLRKHNFLSFSIHSVCSLLCGVFLLLVGSGLLGYMISTFLSLHFIIQYGVMYYKLYNLTEKPEIIKSFLFDAIEDVGHKYDNINEQGLAIENAFRTIIFKHEFYSTDRSGVYWDEKAIILNVFPNQSAKIVSGFDSEFLSKLSDKIISMKYNTPPKLYFLFSFLSPLSSASIKITPSSGEGLLESDISEITSLLKKCFVYSSVPSVYNEFKKFEEALVNNVRNSLLFNDEWSLSFGVKAFNKLTSSDNYILTLKNIDLSITSSSKKDIVEISVLASFLDKMTAEALNQRDINKAADILRSLMDLAQYIYSKENYNKFYEVIFHHFEYMVKYQAEESNYAYVDLYISLVIRHFVYGNHAAFKIDTNFITTKLRYLDLYNQNENDCLNELQRKMLRCLFEIITLLIMRIEYVDKNKKDNEDELGNLRFLLKSWVNAEFLEELYFKKELYDLLFTIPNDYSVFDAQNKLREIPEGEATWRSISSDTYKMIALMLTQSSFNNNNLNVVFIRDDNDFYEVTKLSTHKIKDVINYLKGDGFLDLINVVSEGEDIINNRAQIISKLESILSSMNASILNEVIASELAPELVGKYIQEVRLSVEKLIGLVIPLDNLEITKELLGVEANLLVYKREVIPSVDNSAYMMDSHNHSNWLAYYWVRENIDSIRDNPHDIVGIDSLQDLKTDKLITIEYKVESGLNVYKYTKGLKVNDKEGYLGLNGSGMYYIDLLDNFEFKREADILSISIGKIDEDNLRKAKELLGDGDENPLLYAMMSVLFKILANPKGIFKLYYLSEDKCRFLNQKEEREMEQLLKASRVDSIDNSSMS</sequence>
<evidence type="ECO:0000313" key="3">
    <source>
        <dbReference type="Proteomes" id="UP000464389"/>
    </source>
</evidence>
<evidence type="ECO:0000313" key="2">
    <source>
        <dbReference type="EMBL" id="QHS44687.1"/>
    </source>
</evidence>
<feature type="transmembrane region" description="Helical" evidence="1">
    <location>
        <begin position="58"/>
        <end position="81"/>
    </location>
</feature>
<keyword evidence="1" id="KW-0812">Transmembrane</keyword>
<keyword evidence="1" id="KW-0472">Membrane</keyword>
<keyword evidence="1" id="KW-1133">Transmembrane helix</keyword>